<evidence type="ECO:0000256" key="3">
    <source>
        <dbReference type="ARBA" id="ARBA00004496"/>
    </source>
</evidence>
<keyword evidence="8" id="KW-0677">Repeat</keyword>
<keyword evidence="7" id="KW-0399">Innate immunity</keyword>
<dbReference type="SMART" id="SM00398">
    <property type="entry name" value="HMG"/>
    <property type="match status" value="2"/>
</dbReference>
<keyword evidence="12 17" id="KW-0238">DNA-binding</keyword>
<evidence type="ECO:0000256" key="18">
    <source>
        <dbReference type="SAM" id="MobiDB-lite"/>
    </source>
</evidence>
<evidence type="ECO:0000256" key="17">
    <source>
        <dbReference type="PROSITE-ProRule" id="PRU00267"/>
    </source>
</evidence>
<feature type="domain" description="HMG box" evidence="19">
    <location>
        <begin position="9"/>
        <end position="79"/>
    </location>
</feature>
<name>A0A3B3T4X3_9TELE</name>
<dbReference type="STRING" id="1676925.ENSPKIP00000038177"/>
<feature type="compositionally biased region" description="Acidic residues" evidence="18">
    <location>
        <begin position="182"/>
        <end position="204"/>
    </location>
</feature>
<keyword evidence="21" id="KW-1185">Reference proteome</keyword>
<proteinExistence type="inferred from homology"/>
<sequence length="204" mass="23115">MAKGDPKKPKGKMSAYAYFVQTCREEHKRKNPDIPVNFAEFSKKCSGRWKTMSPKEKSKFEDMATQDKARYEEEMMAYPVGPKGKKSKKDPSAPKRPPSGFFLFCSEYRPKIKGQNPSLGIGEVAKKLGTMWNNMTDANKQPYLAKAGKLKDKYKKDVADYKHKGKTGGATASKPASKSMQDDDDEEDEEEEEEDEDDDDDDDE</sequence>
<comment type="similarity">
    <text evidence="4">Belongs to the HMGB family.</text>
</comment>
<accession>A0A3B3T4X3</accession>
<dbReference type="GO" id="GO:0005737">
    <property type="term" value="C:cytoplasm"/>
    <property type="evidence" value="ECO:0007669"/>
    <property type="project" value="UniProtKB-SubCell"/>
</dbReference>
<evidence type="ECO:0000256" key="9">
    <source>
        <dbReference type="ARBA" id="ARBA00022859"/>
    </source>
</evidence>
<dbReference type="OrthoDB" id="1919336at2759"/>
<dbReference type="AlphaFoldDB" id="A0A3B3T4X3"/>
<evidence type="ECO:0000256" key="16">
    <source>
        <dbReference type="ARBA" id="ARBA00073418"/>
    </source>
</evidence>
<dbReference type="PANTHER" id="PTHR48112">
    <property type="entry name" value="HIGH MOBILITY GROUP PROTEIN DSP1"/>
    <property type="match status" value="1"/>
</dbReference>
<evidence type="ECO:0000256" key="15">
    <source>
        <dbReference type="ARBA" id="ARBA00023242"/>
    </source>
</evidence>
<dbReference type="PROSITE" id="PS50118">
    <property type="entry name" value="HMG_BOX_2"/>
    <property type="match status" value="2"/>
</dbReference>
<dbReference type="InterPro" id="IPR036910">
    <property type="entry name" value="HMG_box_dom_sf"/>
</dbReference>
<keyword evidence="11" id="KW-0558">Oxidation</keyword>
<dbReference type="GO" id="GO:0003677">
    <property type="term" value="F:DNA binding"/>
    <property type="evidence" value="ECO:0007669"/>
    <property type="project" value="UniProtKB-UniRule"/>
</dbReference>
<dbReference type="InterPro" id="IPR009071">
    <property type="entry name" value="HMG_box_dom"/>
</dbReference>
<dbReference type="PANTHER" id="PTHR48112:SF32">
    <property type="entry name" value="HIGH MOBILITY GROUP PROTEIN B3"/>
    <property type="match status" value="1"/>
</dbReference>
<dbReference type="CDD" id="cd21978">
    <property type="entry name" value="HMG-box_HMGB_rpt1"/>
    <property type="match status" value="1"/>
</dbReference>
<dbReference type="Gene3D" id="1.10.30.10">
    <property type="entry name" value="High mobility group box domain"/>
    <property type="match status" value="2"/>
</dbReference>
<protein>
    <recommendedName>
        <fullName evidence="16">High mobility group protein B3</fullName>
    </recommendedName>
</protein>
<evidence type="ECO:0000256" key="4">
    <source>
        <dbReference type="ARBA" id="ARBA00008774"/>
    </source>
</evidence>
<keyword evidence="6" id="KW-0963">Cytoplasm</keyword>
<evidence type="ECO:0000256" key="8">
    <source>
        <dbReference type="ARBA" id="ARBA00022737"/>
    </source>
</evidence>
<evidence type="ECO:0000256" key="6">
    <source>
        <dbReference type="ARBA" id="ARBA00022490"/>
    </source>
</evidence>
<evidence type="ECO:0000259" key="19">
    <source>
        <dbReference type="PROSITE" id="PS50118"/>
    </source>
</evidence>
<dbReference type="FunFam" id="1.10.30.10:FF:000017">
    <property type="entry name" value="high mobility group protein B3"/>
    <property type="match status" value="1"/>
</dbReference>
<dbReference type="Pfam" id="PF00505">
    <property type="entry name" value="HMG_box"/>
    <property type="match status" value="1"/>
</dbReference>
<evidence type="ECO:0000256" key="10">
    <source>
        <dbReference type="ARBA" id="ARBA00023015"/>
    </source>
</evidence>
<keyword evidence="10" id="KW-0805">Transcription regulation</keyword>
<keyword evidence="13" id="KW-1015">Disulfide bond</keyword>
<feature type="DNA-binding region" description="HMG box" evidence="17">
    <location>
        <begin position="94"/>
        <end position="162"/>
    </location>
</feature>
<dbReference type="Proteomes" id="UP000261540">
    <property type="component" value="Unplaced"/>
</dbReference>
<dbReference type="Ensembl" id="ENSPKIT00000019180.1">
    <property type="protein sequence ID" value="ENSPKIP00000038189.1"/>
    <property type="gene ID" value="ENSPKIG00000016060.1"/>
</dbReference>
<dbReference type="PRINTS" id="PR00886">
    <property type="entry name" value="HIGHMOBLTY12"/>
</dbReference>
<feature type="DNA-binding region" description="HMG box" evidence="17">
    <location>
        <begin position="9"/>
        <end position="79"/>
    </location>
</feature>
<keyword evidence="5" id="KW-0158">Chromosome</keyword>
<evidence type="ECO:0000313" key="21">
    <source>
        <dbReference type="Proteomes" id="UP000261540"/>
    </source>
</evidence>
<evidence type="ECO:0000256" key="11">
    <source>
        <dbReference type="ARBA" id="ARBA00023097"/>
    </source>
</evidence>
<dbReference type="CDD" id="cd21979">
    <property type="entry name" value="HMG-box_HMGB_rpt2"/>
    <property type="match status" value="1"/>
</dbReference>
<organism evidence="20 21">
    <name type="scientific">Paramormyrops kingsleyae</name>
    <dbReference type="NCBI Taxonomy" id="1676925"/>
    <lineage>
        <taxon>Eukaryota</taxon>
        <taxon>Metazoa</taxon>
        <taxon>Chordata</taxon>
        <taxon>Craniata</taxon>
        <taxon>Vertebrata</taxon>
        <taxon>Euteleostomi</taxon>
        <taxon>Actinopterygii</taxon>
        <taxon>Neopterygii</taxon>
        <taxon>Teleostei</taxon>
        <taxon>Osteoglossocephala</taxon>
        <taxon>Osteoglossomorpha</taxon>
        <taxon>Osteoglossiformes</taxon>
        <taxon>Mormyridae</taxon>
        <taxon>Paramormyrops</taxon>
    </lineage>
</organism>
<dbReference type="Ensembl" id="ENSPKIT00000019168.1">
    <property type="protein sequence ID" value="ENSPKIP00000038177.1"/>
    <property type="gene ID" value="ENSPKIG00000016060.1"/>
</dbReference>
<dbReference type="GO" id="GO:0005634">
    <property type="term" value="C:nucleus"/>
    <property type="evidence" value="ECO:0007669"/>
    <property type="project" value="UniProtKB-SubCell"/>
</dbReference>
<feature type="region of interest" description="Disordered" evidence="18">
    <location>
        <begin position="76"/>
        <end position="100"/>
    </location>
</feature>
<feature type="region of interest" description="Disordered" evidence="18">
    <location>
        <begin position="160"/>
        <end position="204"/>
    </location>
</feature>
<evidence type="ECO:0000313" key="20">
    <source>
        <dbReference type="Ensembl" id="ENSPKIP00000038177.1"/>
    </source>
</evidence>
<keyword evidence="9" id="KW-0391">Immunity</keyword>
<evidence type="ECO:0000256" key="5">
    <source>
        <dbReference type="ARBA" id="ARBA00022454"/>
    </source>
</evidence>
<dbReference type="Pfam" id="PF09011">
    <property type="entry name" value="HMG_box_2"/>
    <property type="match status" value="1"/>
</dbReference>
<dbReference type="FunFam" id="1.10.30.10:FF:000013">
    <property type="entry name" value="High mobility group protein B3"/>
    <property type="match status" value="1"/>
</dbReference>
<keyword evidence="14" id="KW-0804">Transcription</keyword>
<keyword evidence="15 17" id="KW-0539">Nucleus</keyword>
<dbReference type="InterPro" id="IPR050342">
    <property type="entry name" value="HMGB"/>
</dbReference>
<reference evidence="20" key="1">
    <citation type="submission" date="2025-05" db="UniProtKB">
        <authorList>
            <consortium name="Ensembl"/>
        </authorList>
    </citation>
    <scope>IDENTIFICATION</scope>
</reference>
<comment type="subcellular location">
    <subcellularLocation>
        <location evidence="2">Chromosome</location>
    </subcellularLocation>
    <subcellularLocation>
        <location evidence="3">Cytoplasm</location>
    </subcellularLocation>
    <subcellularLocation>
        <location evidence="1">Nucleus</location>
    </subcellularLocation>
</comment>
<evidence type="ECO:0000256" key="1">
    <source>
        <dbReference type="ARBA" id="ARBA00004123"/>
    </source>
</evidence>
<evidence type="ECO:0000256" key="14">
    <source>
        <dbReference type="ARBA" id="ARBA00023163"/>
    </source>
</evidence>
<evidence type="ECO:0000256" key="2">
    <source>
        <dbReference type="ARBA" id="ARBA00004286"/>
    </source>
</evidence>
<dbReference type="SUPFAM" id="SSF47095">
    <property type="entry name" value="HMG-box"/>
    <property type="match status" value="2"/>
</dbReference>
<evidence type="ECO:0000256" key="7">
    <source>
        <dbReference type="ARBA" id="ARBA00022588"/>
    </source>
</evidence>
<dbReference type="GO" id="GO:0005694">
    <property type="term" value="C:chromosome"/>
    <property type="evidence" value="ECO:0007669"/>
    <property type="project" value="UniProtKB-SubCell"/>
</dbReference>
<evidence type="ECO:0000256" key="12">
    <source>
        <dbReference type="ARBA" id="ARBA00023125"/>
    </source>
</evidence>
<dbReference type="GO" id="GO:0045087">
    <property type="term" value="P:innate immune response"/>
    <property type="evidence" value="ECO:0007669"/>
    <property type="project" value="UniProtKB-KW"/>
</dbReference>
<dbReference type="GeneTree" id="ENSGT00940000153299"/>
<feature type="domain" description="HMG box" evidence="19">
    <location>
        <begin position="94"/>
        <end position="162"/>
    </location>
</feature>
<evidence type="ECO:0000256" key="13">
    <source>
        <dbReference type="ARBA" id="ARBA00023157"/>
    </source>
</evidence>